<dbReference type="Gene3D" id="3.40.50.300">
    <property type="entry name" value="P-loop containing nucleotide triphosphate hydrolases"/>
    <property type="match status" value="1"/>
</dbReference>
<dbReference type="OrthoDB" id="368791at2"/>
<keyword evidence="2" id="KW-1185">Reference proteome</keyword>
<dbReference type="Proteomes" id="UP000324209">
    <property type="component" value="Chromosome"/>
</dbReference>
<name>A0A5C1QMR0_9SPIO</name>
<dbReference type="SUPFAM" id="SSF52540">
    <property type="entry name" value="P-loop containing nucleoside triphosphate hydrolases"/>
    <property type="match status" value="1"/>
</dbReference>
<sequence length="234" mass="26205">MVKKELTEKSPLRSLEKAVNGGLGKGNIAVIASKQGIGKTACLVHIATDKLMRNKHVIHVSYANKVDHIVNWYEDIFTEISKKRSLEGAMDVHNDIIHNRVIMNFSQKGIPVSQVLASVKAMMDNGQVGTDAIIIDGFDFTIGTAEDIKKFKDFALEEQIELWFSDSYKGEENFQDERGIPKNLVKALDDISVVLTLRAEQNYMVLKLVKDHKSIVSEDLQLKLDPKTLLIAEV</sequence>
<evidence type="ECO:0000313" key="2">
    <source>
        <dbReference type="Proteomes" id="UP000324209"/>
    </source>
</evidence>
<organism evidence="1 2">
    <name type="scientific">Oceanispirochaeta crateris</name>
    <dbReference type="NCBI Taxonomy" id="2518645"/>
    <lineage>
        <taxon>Bacteria</taxon>
        <taxon>Pseudomonadati</taxon>
        <taxon>Spirochaetota</taxon>
        <taxon>Spirochaetia</taxon>
        <taxon>Spirochaetales</taxon>
        <taxon>Spirochaetaceae</taxon>
        <taxon>Oceanispirochaeta</taxon>
    </lineage>
</organism>
<evidence type="ECO:0000313" key="1">
    <source>
        <dbReference type="EMBL" id="QEN09343.1"/>
    </source>
</evidence>
<dbReference type="InterPro" id="IPR027417">
    <property type="entry name" value="P-loop_NTPase"/>
</dbReference>
<proteinExistence type="predicted"/>
<dbReference type="RefSeq" id="WP_149487418.1">
    <property type="nucleotide sequence ID" value="NZ_CP036150.1"/>
</dbReference>
<dbReference type="AlphaFoldDB" id="A0A5C1QMR0"/>
<reference evidence="1 2" key="1">
    <citation type="submission" date="2019-02" db="EMBL/GenBank/DDBJ databases">
        <title>Complete Genome Sequence and Methylome Analysis of free living Spirochaetas.</title>
        <authorList>
            <person name="Fomenkov A."/>
            <person name="Dubinina G."/>
            <person name="Leshcheva N."/>
            <person name="Mikheeva N."/>
            <person name="Grabovich M."/>
            <person name="Vincze T."/>
            <person name="Roberts R.J."/>
        </authorList>
    </citation>
    <scope>NUCLEOTIDE SEQUENCE [LARGE SCALE GENOMIC DNA]</scope>
    <source>
        <strain evidence="1 2">K2</strain>
    </source>
</reference>
<gene>
    <name evidence="1" type="ORF">EXM22_15665</name>
</gene>
<dbReference type="KEGG" id="ock:EXM22_15665"/>
<dbReference type="EMBL" id="CP036150">
    <property type="protein sequence ID" value="QEN09343.1"/>
    <property type="molecule type" value="Genomic_DNA"/>
</dbReference>
<protein>
    <submittedName>
        <fullName evidence="1">Uncharacterized protein</fullName>
    </submittedName>
</protein>
<accession>A0A5C1QMR0</accession>